<dbReference type="Proteomes" id="UP000823883">
    <property type="component" value="Unassembled WGS sequence"/>
</dbReference>
<feature type="domain" description="N-acetyltransferase" evidence="1">
    <location>
        <begin position="133"/>
        <end position="264"/>
    </location>
</feature>
<dbReference type="AlphaFoldDB" id="A0A9D2P9N4"/>
<dbReference type="CDD" id="cd04301">
    <property type="entry name" value="NAT_SF"/>
    <property type="match status" value="1"/>
</dbReference>
<name>A0A9D2P9N4_9FIRM</name>
<comment type="caution">
    <text evidence="2">The sequence shown here is derived from an EMBL/GenBank/DDBJ whole genome shotgun (WGS) entry which is preliminary data.</text>
</comment>
<dbReference type="SUPFAM" id="SSF55729">
    <property type="entry name" value="Acyl-CoA N-acyltransferases (Nat)"/>
    <property type="match status" value="1"/>
</dbReference>
<gene>
    <name evidence="2" type="ORF">IAA04_01405</name>
</gene>
<organism evidence="2 3">
    <name type="scientific">Candidatus Lachnoclostridium pullistercoris</name>
    <dbReference type="NCBI Taxonomy" id="2838632"/>
    <lineage>
        <taxon>Bacteria</taxon>
        <taxon>Bacillati</taxon>
        <taxon>Bacillota</taxon>
        <taxon>Clostridia</taxon>
        <taxon>Lachnospirales</taxon>
        <taxon>Lachnospiraceae</taxon>
    </lineage>
</organism>
<protein>
    <submittedName>
        <fullName evidence="2">GNAT family N-acetyltransferase</fullName>
    </submittedName>
</protein>
<evidence type="ECO:0000259" key="1">
    <source>
        <dbReference type="PROSITE" id="PS51186"/>
    </source>
</evidence>
<proteinExistence type="predicted"/>
<sequence>MVPAGLENGPFFHYTGSMRGGRSMTLTAVNTLSEEQKKKTSELAALCRDFDGSTLSFPAEDGDFFVLVFQDDVLACALALCRLEDCLCECAAFTRPSLRCRGYFSQALACAESHFPNDDFSFVTDGHCPAAAFVLKRLSAGFWYCEHMMRLDFAGWQPPVRPIPPAFSIEEDGRGHFSAWICGKKAGSCSTMPSGDSVYLWGLKIRAPFRGKGFGKAFLLQVLKHLETRTPSVLLQVAGDNTAALNLYKKTGFRITETLSYYLY</sequence>
<dbReference type="Gene3D" id="3.40.630.30">
    <property type="match status" value="1"/>
</dbReference>
<dbReference type="EMBL" id="DWWL01000007">
    <property type="protein sequence ID" value="HJC46690.1"/>
    <property type="molecule type" value="Genomic_DNA"/>
</dbReference>
<dbReference type="GO" id="GO:0016747">
    <property type="term" value="F:acyltransferase activity, transferring groups other than amino-acyl groups"/>
    <property type="evidence" value="ECO:0007669"/>
    <property type="project" value="InterPro"/>
</dbReference>
<dbReference type="PROSITE" id="PS51186">
    <property type="entry name" value="GNAT"/>
    <property type="match status" value="1"/>
</dbReference>
<evidence type="ECO:0000313" key="2">
    <source>
        <dbReference type="EMBL" id="HJC46690.1"/>
    </source>
</evidence>
<reference evidence="2" key="1">
    <citation type="journal article" date="2021" name="PeerJ">
        <title>Extensive microbial diversity within the chicken gut microbiome revealed by metagenomics and culture.</title>
        <authorList>
            <person name="Gilroy R."/>
            <person name="Ravi A."/>
            <person name="Getino M."/>
            <person name="Pursley I."/>
            <person name="Horton D.L."/>
            <person name="Alikhan N.F."/>
            <person name="Baker D."/>
            <person name="Gharbi K."/>
            <person name="Hall N."/>
            <person name="Watson M."/>
            <person name="Adriaenssens E.M."/>
            <person name="Foster-Nyarko E."/>
            <person name="Jarju S."/>
            <person name="Secka A."/>
            <person name="Antonio M."/>
            <person name="Oren A."/>
            <person name="Chaudhuri R.R."/>
            <person name="La Ragione R."/>
            <person name="Hildebrand F."/>
            <person name="Pallen M.J."/>
        </authorList>
    </citation>
    <scope>NUCLEOTIDE SEQUENCE</scope>
    <source>
        <strain evidence="2">CHK183-5548</strain>
    </source>
</reference>
<dbReference type="InterPro" id="IPR016181">
    <property type="entry name" value="Acyl_CoA_acyltransferase"/>
</dbReference>
<dbReference type="InterPro" id="IPR000182">
    <property type="entry name" value="GNAT_dom"/>
</dbReference>
<evidence type="ECO:0000313" key="3">
    <source>
        <dbReference type="Proteomes" id="UP000823883"/>
    </source>
</evidence>
<reference evidence="2" key="2">
    <citation type="submission" date="2021-04" db="EMBL/GenBank/DDBJ databases">
        <authorList>
            <person name="Gilroy R."/>
        </authorList>
    </citation>
    <scope>NUCLEOTIDE SEQUENCE</scope>
    <source>
        <strain evidence="2">CHK183-5548</strain>
    </source>
</reference>
<dbReference type="Pfam" id="PF00583">
    <property type="entry name" value="Acetyltransf_1"/>
    <property type="match status" value="1"/>
</dbReference>
<accession>A0A9D2P9N4</accession>